<evidence type="ECO:0000259" key="2">
    <source>
        <dbReference type="Pfam" id="PF03703"/>
    </source>
</evidence>
<feature type="transmembrane region" description="Helical" evidence="1">
    <location>
        <begin position="201"/>
        <end position="222"/>
    </location>
</feature>
<dbReference type="PANTHER" id="PTHR34473:SF2">
    <property type="entry name" value="UPF0699 TRANSMEMBRANE PROTEIN YDBT"/>
    <property type="match status" value="1"/>
</dbReference>
<evidence type="ECO:0000313" key="3">
    <source>
        <dbReference type="EMBL" id="MBO3083110.1"/>
    </source>
</evidence>
<feature type="domain" description="YdbS-like PH" evidence="2">
    <location>
        <begin position="81"/>
        <end position="160"/>
    </location>
</feature>
<feature type="transmembrane region" description="Helical" evidence="1">
    <location>
        <begin position="381"/>
        <end position="401"/>
    </location>
</feature>
<sequence>MSTPADDATPEATPVSDVPWERLDARIVLAAFLSGLVRLAPAAIAWWLFDQDDVAARVTVAALAAVALVHPANEALKFLKIRYRITPSELQVRKGLLVRSAHTVPLHRIRTVDITAPLLHRLLGLAVLTVGTGSNRMTDTSTGVSLGGLREPVAASLRSRLLRETRVPTDDPEPSAADDTAPADDTVAGLRWGWIVYAMSGLWLVLGSVSVGGTLFGMASLVGRADWLTGGVAAAWVALGTFAAAVALVVFLLVGALAGAVTFVTGWWGYRLVREPGGTFVATRGLLTTRSFTADPARMRGVTLTSSPIVRLLGGALARPVMTGVSLSQEMREAAALLPTTTREEAVRLADTLLGAPVLQPLEDGAVRLVTHPPAARRRAVARWLIADAVVAGLLALGVTLGGWSGWLLAVPVALLPLCVLAGRAAYRALGHALVDDRLYLQRGVVLRRTDALEVRGISGATVTQSPVQRWLGLAHLVATTAAGEQAYRAVDVAVGDATALAAALTAEPGIASPAPADARALGV</sequence>
<protein>
    <submittedName>
        <fullName evidence="3">PH domain-containing protein</fullName>
    </submittedName>
</protein>
<name>A0ABS3SBI6_9CELL</name>
<reference evidence="3 4" key="1">
    <citation type="submission" date="2021-03" db="EMBL/GenBank/DDBJ databases">
        <title>novel species in genus Cellulomonas.</title>
        <authorList>
            <person name="Zhang G."/>
        </authorList>
    </citation>
    <scope>NUCLEOTIDE SEQUENCE [LARGE SCALE GENOMIC DNA]</scope>
    <source>
        <strain evidence="4">zg-ZUI188</strain>
    </source>
</reference>
<dbReference type="PIRSF" id="PIRSF026631">
    <property type="entry name" value="UCP026631"/>
    <property type="match status" value="1"/>
</dbReference>
<dbReference type="RefSeq" id="WP_208288152.1">
    <property type="nucleotide sequence ID" value="NZ_CP074404.1"/>
</dbReference>
<dbReference type="EMBL" id="JAGFBM010000001">
    <property type="protein sequence ID" value="MBO3083110.1"/>
    <property type="molecule type" value="Genomic_DNA"/>
</dbReference>
<feature type="transmembrane region" description="Helical" evidence="1">
    <location>
        <begin position="54"/>
        <end position="72"/>
    </location>
</feature>
<dbReference type="InterPro" id="IPR014529">
    <property type="entry name" value="UCP026631"/>
</dbReference>
<proteinExistence type="predicted"/>
<comment type="caution">
    <text evidence="3">The sequence shown here is derived from an EMBL/GenBank/DDBJ whole genome shotgun (WGS) entry which is preliminary data.</text>
</comment>
<evidence type="ECO:0000313" key="4">
    <source>
        <dbReference type="Proteomes" id="UP000678317"/>
    </source>
</evidence>
<keyword evidence="1" id="KW-0812">Transmembrane</keyword>
<evidence type="ECO:0000256" key="1">
    <source>
        <dbReference type="SAM" id="Phobius"/>
    </source>
</evidence>
<accession>A0ABS3SBI6</accession>
<feature type="transmembrane region" description="Helical" evidence="1">
    <location>
        <begin position="27"/>
        <end position="48"/>
    </location>
</feature>
<organism evidence="3 4">
    <name type="scientific">Cellulomonas fengjieae</name>
    <dbReference type="NCBI Taxonomy" id="2819978"/>
    <lineage>
        <taxon>Bacteria</taxon>
        <taxon>Bacillati</taxon>
        <taxon>Actinomycetota</taxon>
        <taxon>Actinomycetes</taxon>
        <taxon>Micrococcales</taxon>
        <taxon>Cellulomonadaceae</taxon>
        <taxon>Cellulomonas</taxon>
    </lineage>
</organism>
<keyword evidence="1" id="KW-1133">Transmembrane helix</keyword>
<feature type="domain" description="YdbS-like PH" evidence="2">
    <location>
        <begin position="427"/>
        <end position="503"/>
    </location>
</feature>
<gene>
    <name evidence="3" type="ORF">J4035_00520</name>
</gene>
<keyword evidence="4" id="KW-1185">Reference proteome</keyword>
<dbReference type="Pfam" id="PF03703">
    <property type="entry name" value="bPH_2"/>
    <property type="match status" value="2"/>
</dbReference>
<dbReference type="PANTHER" id="PTHR34473">
    <property type="entry name" value="UPF0699 TRANSMEMBRANE PROTEIN YDBS"/>
    <property type="match status" value="1"/>
</dbReference>
<dbReference type="InterPro" id="IPR005182">
    <property type="entry name" value="YdbS-like_PH"/>
</dbReference>
<feature type="transmembrane region" description="Helical" evidence="1">
    <location>
        <begin position="407"/>
        <end position="427"/>
    </location>
</feature>
<keyword evidence="1" id="KW-0472">Membrane</keyword>
<feature type="transmembrane region" description="Helical" evidence="1">
    <location>
        <begin position="234"/>
        <end position="264"/>
    </location>
</feature>
<dbReference type="Proteomes" id="UP000678317">
    <property type="component" value="Unassembled WGS sequence"/>
</dbReference>